<dbReference type="InterPro" id="IPR028098">
    <property type="entry name" value="Glyco_trans_4-like_N"/>
</dbReference>
<reference evidence="4" key="1">
    <citation type="journal article" date="2019" name="Int. J. Syst. Evol. Microbiol.">
        <title>The Global Catalogue of Microorganisms (GCM) 10K type strain sequencing project: providing services to taxonomists for standard genome sequencing and annotation.</title>
        <authorList>
            <consortium name="The Broad Institute Genomics Platform"/>
            <consortium name="The Broad Institute Genome Sequencing Center for Infectious Disease"/>
            <person name="Wu L."/>
            <person name="Ma J."/>
        </authorList>
    </citation>
    <scope>NUCLEOTIDE SEQUENCE [LARGE SCALE GENOMIC DNA]</scope>
    <source>
        <strain evidence="4">KCTC 52438</strain>
    </source>
</reference>
<dbReference type="Pfam" id="PF13439">
    <property type="entry name" value="Glyco_transf_4"/>
    <property type="match status" value="1"/>
</dbReference>
<dbReference type="Proteomes" id="UP001595476">
    <property type="component" value="Unassembled WGS sequence"/>
</dbReference>
<organism evidence="3 4">
    <name type="scientific">Litoribrevibacter euphylliae</name>
    <dbReference type="NCBI Taxonomy" id="1834034"/>
    <lineage>
        <taxon>Bacteria</taxon>
        <taxon>Pseudomonadati</taxon>
        <taxon>Pseudomonadota</taxon>
        <taxon>Gammaproteobacteria</taxon>
        <taxon>Oceanospirillales</taxon>
        <taxon>Oceanospirillaceae</taxon>
        <taxon>Litoribrevibacter</taxon>
    </lineage>
</organism>
<sequence>MENSSLKVVQVLPELNSGGVERGTIEFAKVLVEKGHESIVISNGGRQVERLESEGSRHISLPVHKKSPASLLQVKKMRALLQELKPDIIHVRSRVPAWIVWLAWRKLPKTTRPKLISTFHGMYSINAYSAIMAKAEQIIAISDCVYDYIVENYDVNKDRITRIFRGLDRSAFSDLSGSGAWLQQLNLDYPETKAKKLILMPGRLTRWKGQEAFIEMMALLIKKDSSFHGLIVGEADSNKVHYEDELRNLCVNRGVDQHISFLGHRSDIPYLYKAAEITCHMSNKAEPFGRTVPEALATGCMVVAFNRGGASESLNAAFPEGLVDADDIKAFADRIYELAHQVKKPNITLPDEFYLETQAEETIKVYRKAIAGENRL</sequence>
<evidence type="ECO:0000313" key="4">
    <source>
        <dbReference type="Proteomes" id="UP001595476"/>
    </source>
</evidence>
<dbReference type="PANTHER" id="PTHR45947">
    <property type="entry name" value="SULFOQUINOVOSYL TRANSFERASE SQD2"/>
    <property type="match status" value="1"/>
</dbReference>
<evidence type="ECO:0000313" key="3">
    <source>
        <dbReference type="EMBL" id="MFC3153093.1"/>
    </source>
</evidence>
<evidence type="ECO:0000259" key="2">
    <source>
        <dbReference type="Pfam" id="PF13439"/>
    </source>
</evidence>
<feature type="domain" description="Glycosyl transferase family 1" evidence="1">
    <location>
        <begin position="192"/>
        <end position="344"/>
    </location>
</feature>
<dbReference type="InterPro" id="IPR050194">
    <property type="entry name" value="Glycosyltransferase_grp1"/>
</dbReference>
<dbReference type="EMBL" id="JBHRSZ010000007">
    <property type="protein sequence ID" value="MFC3153093.1"/>
    <property type="molecule type" value="Genomic_DNA"/>
</dbReference>
<dbReference type="PANTHER" id="PTHR45947:SF3">
    <property type="entry name" value="SULFOQUINOVOSYL TRANSFERASE SQD2"/>
    <property type="match status" value="1"/>
</dbReference>
<keyword evidence="4" id="KW-1185">Reference proteome</keyword>
<gene>
    <name evidence="3" type="ORF">ACFOEK_18780</name>
</gene>
<dbReference type="SUPFAM" id="SSF53756">
    <property type="entry name" value="UDP-Glycosyltransferase/glycogen phosphorylase"/>
    <property type="match status" value="1"/>
</dbReference>
<dbReference type="Pfam" id="PF00534">
    <property type="entry name" value="Glycos_transf_1"/>
    <property type="match status" value="1"/>
</dbReference>
<feature type="domain" description="Glycosyltransferase subfamily 4-like N-terminal" evidence="2">
    <location>
        <begin position="18"/>
        <end position="169"/>
    </location>
</feature>
<comment type="caution">
    <text evidence="3">The sequence shown here is derived from an EMBL/GenBank/DDBJ whole genome shotgun (WGS) entry which is preliminary data.</text>
</comment>
<evidence type="ECO:0000259" key="1">
    <source>
        <dbReference type="Pfam" id="PF00534"/>
    </source>
</evidence>
<dbReference type="InterPro" id="IPR001296">
    <property type="entry name" value="Glyco_trans_1"/>
</dbReference>
<name>A0ABV7HGY2_9GAMM</name>
<accession>A0ABV7HGY2</accession>
<dbReference type="CDD" id="cd03819">
    <property type="entry name" value="GT4_WavL-like"/>
    <property type="match status" value="1"/>
</dbReference>
<dbReference type="RefSeq" id="WP_386723008.1">
    <property type="nucleotide sequence ID" value="NZ_JBHRSZ010000007.1"/>
</dbReference>
<protein>
    <submittedName>
        <fullName evidence="3">Glycosyltransferase family 4 protein</fullName>
    </submittedName>
</protein>
<dbReference type="Gene3D" id="3.40.50.2000">
    <property type="entry name" value="Glycogen Phosphorylase B"/>
    <property type="match status" value="2"/>
</dbReference>
<proteinExistence type="predicted"/>